<evidence type="ECO:0000256" key="3">
    <source>
        <dbReference type="ARBA" id="ARBA00022490"/>
    </source>
</evidence>
<sequence>MSSIAVLGGGKIGEALIGGLVAAGTDPSDIVATNRREQRSEYLRERYGVETTSDNAQAASGAEVVFLCVKPKMIGGVLREIAETINDNDADTTVVSMAAGISLASLQDDLPAGTAVVRVMPNTPMMVGKGVCAVATGRFVSQEQADAVTELLSAVGAVVEVAEEDMDAVTALAGSSPAYIYLVAEALIDAGVNLGLTREVATRLASGAIEGAGAMLAQEGADPTTLRANVSSPAGTTVAALRELEESGIRGAFFRAAEACALRSKELGAPVAPQED</sequence>
<evidence type="ECO:0000256" key="5">
    <source>
        <dbReference type="ARBA" id="ARBA00022650"/>
    </source>
</evidence>
<dbReference type="EMBL" id="PJAF01000034">
    <property type="protein sequence ID" value="PKF67925.1"/>
    <property type="molecule type" value="Genomic_DNA"/>
</dbReference>
<dbReference type="OrthoDB" id="9805754at2"/>
<dbReference type="PROSITE" id="PS00521">
    <property type="entry name" value="P5CR"/>
    <property type="match status" value="1"/>
</dbReference>
<keyword evidence="7 9" id="KW-0560">Oxidoreductase</keyword>
<dbReference type="SUPFAM" id="SSF51735">
    <property type="entry name" value="NAD(P)-binding Rossmann-fold domains"/>
    <property type="match status" value="1"/>
</dbReference>
<dbReference type="FunFam" id="1.10.3730.10:FF:000001">
    <property type="entry name" value="Pyrroline-5-carboxylate reductase"/>
    <property type="match status" value="1"/>
</dbReference>
<evidence type="ECO:0000259" key="13">
    <source>
        <dbReference type="Pfam" id="PF03807"/>
    </source>
</evidence>
<dbReference type="Pfam" id="PF03807">
    <property type="entry name" value="F420_oxidored"/>
    <property type="match status" value="1"/>
</dbReference>
<dbReference type="RefSeq" id="WP_101174246.1">
    <property type="nucleotide sequence ID" value="NZ_JAKRKB010000007.1"/>
</dbReference>
<dbReference type="Pfam" id="PF14748">
    <property type="entry name" value="P5CR_dimer"/>
    <property type="match status" value="1"/>
</dbReference>
<dbReference type="PANTHER" id="PTHR11645:SF0">
    <property type="entry name" value="PYRROLINE-5-CARBOXYLATE REDUCTASE 3"/>
    <property type="match status" value="1"/>
</dbReference>
<evidence type="ECO:0000256" key="7">
    <source>
        <dbReference type="ARBA" id="ARBA00023002"/>
    </source>
</evidence>
<comment type="pathway">
    <text evidence="9 12">Amino-acid biosynthesis; L-proline biosynthesis; L-proline from L-glutamate 5-semialdehyde: step 1/1.</text>
</comment>
<dbReference type="GO" id="GO:0004735">
    <property type="term" value="F:pyrroline-5-carboxylate reductase activity"/>
    <property type="evidence" value="ECO:0007669"/>
    <property type="project" value="UniProtKB-UniRule"/>
</dbReference>
<dbReference type="STRING" id="1121365.GCA_000375365_01993"/>
<dbReference type="HAMAP" id="MF_01925">
    <property type="entry name" value="P5C_reductase"/>
    <property type="match status" value="1"/>
</dbReference>
<evidence type="ECO:0000256" key="4">
    <source>
        <dbReference type="ARBA" id="ARBA00022605"/>
    </source>
</evidence>
<dbReference type="FunFam" id="3.40.50.720:FF:000190">
    <property type="entry name" value="Pyrroline-5-carboxylate reductase"/>
    <property type="match status" value="1"/>
</dbReference>
<dbReference type="Gene3D" id="1.10.3730.10">
    <property type="entry name" value="ProC C-terminal domain-like"/>
    <property type="match status" value="1"/>
</dbReference>
<gene>
    <name evidence="9 15" type="primary">proC</name>
    <name evidence="15" type="ORF">CXB45_09615</name>
</gene>
<dbReference type="AlphaFoldDB" id="A0A2N0X5F9"/>
<comment type="subcellular location">
    <subcellularLocation>
        <location evidence="1 9">Cytoplasm</location>
    </subcellularLocation>
</comment>
<evidence type="ECO:0000256" key="1">
    <source>
        <dbReference type="ARBA" id="ARBA00004496"/>
    </source>
</evidence>
<evidence type="ECO:0000313" key="15">
    <source>
        <dbReference type="EMBL" id="PKF67925.1"/>
    </source>
</evidence>
<comment type="catalytic activity">
    <reaction evidence="9 12">
        <text>L-proline + NADP(+) = (S)-1-pyrroline-5-carboxylate + NADPH + 2 H(+)</text>
        <dbReference type="Rhea" id="RHEA:14109"/>
        <dbReference type="ChEBI" id="CHEBI:15378"/>
        <dbReference type="ChEBI" id="CHEBI:17388"/>
        <dbReference type="ChEBI" id="CHEBI:57783"/>
        <dbReference type="ChEBI" id="CHEBI:58349"/>
        <dbReference type="ChEBI" id="CHEBI:60039"/>
        <dbReference type="EC" id="1.5.1.2"/>
    </reaction>
</comment>
<evidence type="ECO:0000256" key="10">
    <source>
        <dbReference type="NCBIfam" id="TIGR00112"/>
    </source>
</evidence>
<feature type="domain" description="Pyrroline-5-carboxylate reductase dimerisation" evidence="14">
    <location>
        <begin position="163"/>
        <end position="267"/>
    </location>
</feature>
<accession>A0A2N0X5F9</accession>
<dbReference type="PIRSF" id="PIRSF000193">
    <property type="entry name" value="Pyrrol-5-carb_rd"/>
    <property type="match status" value="1"/>
</dbReference>
<dbReference type="EC" id="1.5.1.2" evidence="9 10"/>
<dbReference type="Gene3D" id="3.40.50.720">
    <property type="entry name" value="NAD(P)-binding Rossmann-like Domain"/>
    <property type="match status" value="1"/>
</dbReference>
<dbReference type="SUPFAM" id="SSF48179">
    <property type="entry name" value="6-phosphogluconate dehydrogenase C-terminal domain-like"/>
    <property type="match status" value="1"/>
</dbReference>
<evidence type="ECO:0000313" key="16">
    <source>
        <dbReference type="Proteomes" id="UP000233249"/>
    </source>
</evidence>
<reference evidence="15 16" key="1">
    <citation type="submission" date="2017-12" db="EMBL/GenBank/DDBJ databases">
        <title>Corynebacterium mastitidis 16-1433 Genome.</title>
        <authorList>
            <person name="Gulvik C.A."/>
        </authorList>
    </citation>
    <scope>NUCLEOTIDE SEQUENCE [LARGE SCALE GENOMIC DNA]</scope>
    <source>
        <strain evidence="15 16">16-1433</strain>
    </source>
</reference>
<comment type="function">
    <text evidence="8 9">Catalyzes the reduction of 1-pyrroline-5-carboxylate (PCA) to L-proline.</text>
</comment>
<dbReference type="Proteomes" id="UP000233249">
    <property type="component" value="Unassembled WGS sequence"/>
</dbReference>
<dbReference type="UniPathway" id="UPA00098">
    <property type="reaction ID" value="UER00361"/>
</dbReference>
<dbReference type="InterPro" id="IPR036291">
    <property type="entry name" value="NAD(P)-bd_dom_sf"/>
</dbReference>
<evidence type="ECO:0000256" key="8">
    <source>
        <dbReference type="ARBA" id="ARBA00058118"/>
    </source>
</evidence>
<proteinExistence type="inferred from homology"/>
<keyword evidence="6 9" id="KW-0521">NADP</keyword>
<dbReference type="NCBIfam" id="TIGR00112">
    <property type="entry name" value="proC"/>
    <property type="match status" value="1"/>
</dbReference>
<dbReference type="InterPro" id="IPR029036">
    <property type="entry name" value="P5CR_dimer"/>
</dbReference>
<comment type="similarity">
    <text evidence="2 9 12">Belongs to the pyrroline-5-carboxylate reductase family.</text>
</comment>
<keyword evidence="5 9" id="KW-0641">Proline biosynthesis</keyword>
<dbReference type="InterPro" id="IPR053790">
    <property type="entry name" value="P5CR-like_CS"/>
</dbReference>
<keyword evidence="3 9" id="KW-0963">Cytoplasm</keyword>
<evidence type="ECO:0000256" key="2">
    <source>
        <dbReference type="ARBA" id="ARBA00005525"/>
    </source>
</evidence>
<evidence type="ECO:0000259" key="14">
    <source>
        <dbReference type="Pfam" id="PF14748"/>
    </source>
</evidence>
<dbReference type="InterPro" id="IPR008927">
    <property type="entry name" value="6-PGluconate_DH-like_C_sf"/>
</dbReference>
<evidence type="ECO:0000256" key="12">
    <source>
        <dbReference type="RuleBase" id="RU003903"/>
    </source>
</evidence>
<dbReference type="GO" id="GO:0055129">
    <property type="term" value="P:L-proline biosynthetic process"/>
    <property type="evidence" value="ECO:0007669"/>
    <property type="project" value="UniProtKB-UniRule"/>
</dbReference>
<comment type="caution">
    <text evidence="15">The sequence shown here is derived from an EMBL/GenBank/DDBJ whole genome shotgun (WGS) entry which is preliminary data.</text>
</comment>
<organism evidence="15 16">
    <name type="scientific">Corynebacterium mastitidis</name>
    <dbReference type="NCBI Taxonomy" id="161890"/>
    <lineage>
        <taxon>Bacteria</taxon>
        <taxon>Bacillati</taxon>
        <taxon>Actinomycetota</taxon>
        <taxon>Actinomycetes</taxon>
        <taxon>Mycobacteriales</taxon>
        <taxon>Corynebacteriaceae</taxon>
        <taxon>Corynebacterium</taxon>
    </lineage>
</organism>
<dbReference type="GO" id="GO:0005737">
    <property type="term" value="C:cytoplasm"/>
    <property type="evidence" value="ECO:0007669"/>
    <property type="project" value="UniProtKB-SubCell"/>
</dbReference>
<dbReference type="InterPro" id="IPR028939">
    <property type="entry name" value="P5C_Rdtase_cat_N"/>
</dbReference>
<name>A0A2N0X5F9_9CORY</name>
<feature type="binding site" evidence="11">
    <location>
        <position position="55"/>
    </location>
    <ligand>
        <name>NADPH</name>
        <dbReference type="ChEBI" id="CHEBI:57783"/>
    </ligand>
</feature>
<evidence type="ECO:0000256" key="11">
    <source>
        <dbReference type="PIRSR" id="PIRSR000193-1"/>
    </source>
</evidence>
<evidence type="ECO:0000256" key="9">
    <source>
        <dbReference type="HAMAP-Rule" id="MF_01925"/>
    </source>
</evidence>
<feature type="domain" description="Pyrroline-5-carboxylate reductase catalytic N-terminal" evidence="13">
    <location>
        <begin position="4"/>
        <end position="100"/>
    </location>
</feature>
<comment type="catalytic activity">
    <reaction evidence="9">
        <text>L-proline + NAD(+) = (S)-1-pyrroline-5-carboxylate + NADH + 2 H(+)</text>
        <dbReference type="Rhea" id="RHEA:14105"/>
        <dbReference type="ChEBI" id="CHEBI:15378"/>
        <dbReference type="ChEBI" id="CHEBI:17388"/>
        <dbReference type="ChEBI" id="CHEBI:57540"/>
        <dbReference type="ChEBI" id="CHEBI:57945"/>
        <dbReference type="ChEBI" id="CHEBI:60039"/>
        <dbReference type="EC" id="1.5.1.2"/>
    </reaction>
</comment>
<dbReference type="PANTHER" id="PTHR11645">
    <property type="entry name" value="PYRROLINE-5-CARBOXYLATE REDUCTASE"/>
    <property type="match status" value="1"/>
</dbReference>
<protein>
    <recommendedName>
        <fullName evidence="9 10">Pyrroline-5-carboxylate reductase</fullName>
        <shortName evidence="9">P5C reductase</shortName>
        <shortName evidence="9">P5CR</shortName>
        <ecNumber evidence="9 10">1.5.1.2</ecNumber>
    </recommendedName>
    <alternativeName>
        <fullName evidence="9">PCA reductase</fullName>
    </alternativeName>
</protein>
<keyword evidence="4 9" id="KW-0028">Amino-acid biosynthesis</keyword>
<evidence type="ECO:0000256" key="6">
    <source>
        <dbReference type="ARBA" id="ARBA00022857"/>
    </source>
</evidence>
<dbReference type="InterPro" id="IPR000304">
    <property type="entry name" value="Pyrroline-COOH_reductase"/>
</dbReference>